<feature type="region of interest" description="Disordered" evidence="1">
    <location>
        <begin position="142"/>
        <end position="165"/>
    </location>
</feature>
<organism evidence="3 4">
    <name type="scientific">Pendulispora rubella</name>
    <dbReference type="NCBI Taxonomy" id="2741070"/>
    <lineage>
        <taxon>Bacteria</taxon>
        <taxon>Pseudomonadati</taxon>
        <taxon>Myxococcota</taxon>
        <taxon>Myxococcia</taxon>
        <taxon>Myxococcales</taxon>
        <taxon>Sorangiineae</taxon>
        <taxon>Pendulisporaceae</taxon>
        <taxon>Pendulispora</taxon>
    </lineage>
</organism>
<feature type="domain" description="DZANK-type" evidence="2">
    <location>
        <begin position="178"/>
        <end position="223"/>
    </location>
</feature>
<dbReference type="RefSeq" id="WP_394834999.1">
    <property type="nucleotide sequence ID" value="NZ_CP089929.1"/>
</dbReference>
<evidence type="ECO:0000256" key="1">
    <source>
        <dbReference type="SAM" id="MobiDB-lite"/>
    </source>
</evidence>
<dbReference type="Proteomes" id="UP001374803">
    <property type="component" value="Chromosome"/>
</dbReference>
<proteinExistence type="predicted"/>
<name>A0ABZ2L853_9BACT</name>
<dbReference type="EMBL" id="CP089983">
    <property type="protein sequence ID" value="WXB05355.1"/>
    <property type="molecule type" value="Genomic_DNA"/>
</dbReference>
<accession>A0ABZ2L853</accession>
<dbReference type="InterPro" id="IPR025874">
    <property type="entry name" value="DZR"/>
</dbReference>
<evidence type="ECO:0000313" key="4">
    <source>
        <dbReference type="Proteomes" id="UP001374803"/>
    </source>
</evidence>
<keyword evidence="4" id="KW-1185">Reference proteome</keyword>
<reference evidence="3" key="1">
    <citation type="submission" date="2021-12" db="EMBL/GenBank/DDBJ databases">
        <title>Discovery of the Pendulisporaceae a myxobacterial family with distinct sporulation behavior and unique specialized metabolism.</title>
        <authorList>
            <person name="Garcia R."/>
            <person name="Popoff A."/>
            <person name="Bader C.D."/>
            <person name="Loehr J."/>
            <person name="Walesch S."/>
            <person name="Walt C."/>
            <person name="Boldt J."/>
            <person name="Bunk B."/>
            <person name="Haeckl F.J.F.P.J."/>
            <person name="Gunesch A.P."/>
            <person name="Birkelbach J."/>
            <person name="Nuebel U."/>
            <person name="Pietschmann T."/>
            <person name="Bach T."/>
            <person name="Mueller R."/>
        </authorList>
    </citation>
    <scope>NUCLEOTIDE SEQUENCE</scope>
    <source>
        <strain evidence="3">MSr11367</strain>
    </source>
</reference>
<protein>
    <submittedName>
        <fullName evidence="3">Zinc ribbon domain-containing protein</fullName>
    </submittedName>
</protein>
<gene>
    <name evidence="3" type="ORF">LVJ94_51720</name>
</gene>
<sequence length="229" mass="25771">MQVNERDRLAHLLLAEMKRWEAGDPEHVGVPQCLDWGTRWVLERAVGVAPLLANMIAKSAYRQLLRDKIEQKLGLFELGHFLKTMSDDARRLDKQMGMKEGLDKWWDDVDYEYEKLFKKAWDSGALDIDVALKLYQRKPKPKSKAKATPLTEAPPTPDATTSEAPSAEAIFRPPVPACPGCSMPNDPDAVFCKRCRYRLDGRRSCHGCETINDSDASFCKKCGADLTSA</sequence>
<evidence type="ECO:0000259" key="2">
    <source>
        <dbReference type="Pfam" id="PF12773"/>
    </source>
</evidence>
<dbReference type="Pfam" id="PF12773">
    <property type="entry name" value="DZR"/>
    <property type="match status" value="1"/>
</dbReference>
<evidence type="ECO:0000313" key="3">
    <source>
        <dbReference type="EMBL" id="WXB05355.1"/>
    </source>
</evidence>